<dbReference type="Gene3D" id="3.40.630.30">
    <property type="match status" value="1"/>
</dbReference>
<reference evidence="2 3" key="2">
    <citation type="submission" date="2018-03" db="EMBL/GenBank/DDBJ databases">
        <title>The ancient ancestry and fast evolution of plastids.</title>
        <authorList>
            <person name="Moore K.R."/>
            <person name="Magnabosco C."/>
            <person name="Momper L."/>
            <person name="Gold D.A."/>
            <person name="Bosak T."/>
            <person name="Fournier G.P."/>
        </authorList>
    </citation>
    <scope>NUCLEOTIDE SEQUENCE [LARGE SCALE GENOMIC DNA]</scope>
    <source>
        <strain evidence="2 3">CCAP 1448/3</strain>
    </source>
</reference>
<evidence type="ECO:0000313" key="2">
    <source>
        <dbReference type="EMBL" id="PSB03416.1"/>
    </source>
</evidence>
<dbReference type="PANTHER" id="PTHR47443">
    <property type="entry name" value="ACYL-COA N-ACYLTRANSFERASES (NAT) SUPERFAMILY PROTEIN"/>
    <property type="match status" value="1"/>
</dbReference>
<organism evidence="2 3">
    <name type="scientific">Merismopedia glauca CCAP 1448/3</name>
    <dbReference type="NCBI Taxonomy" id="1296344"/>
    <lineage>
        <taxon>Bacteria</taxon>
        <taxon>Bacillati</taxon>
        <taxon>Cyanobacteriota</taxon>
        <taxon>Cyanophyceae</taxon>
        <taxon>Synechococcales</taxon>
        <taxon>Merismopediaceae</taxon>
        <taxon>Merismopedia</taxon>
    </lineage>
</organism>
<feature type="domain" description="N-acetyltransferase" evidence="1">
    <location>
        <begin position="1"/>
        <end position="169"/>
    </location>
</feature>
<protein>
    <submittedName>
        <fullName evidence="2">GNAT family N-acetyltransferase</fullName>
    </submittedName>
</protein>
<dbReference type="OrthoDB" id="482525at2"/>
<evidence type="ECO:0000259" key="1">
    <source>
        <dbReference type="PROSITE" id="PS51186"/>
    </source>
</evidence>
<keyword evidence="2" id="KW-0808">Transferase</keyword>
<name>A0A2T1C585_9CYAN</name>
<dbReference type="SUPFAM" id="SSF55729">
    <property type="entry name" value="Acyl-CoA N-acyltransferases (Nat)"/>
    <property type="match status" value="1"/>
</dbReference>
<accession>A0A2T1C585</accession>
<gene>
    <name evidence="2" type="ORF">C7B64_08655</name>
</gene>
<dbReference type="AlphaFoldDB" id="A0A2T1C585"/>
<dbReference type="GO" id="GO:0016747">
    <property type="term" value="F:acyltransferase activity, transferring groups other than amino-acyl groups"/>
    <property type="evidence" value="ECO:0007669"/>
    <property type="project" value="InterPro"/>
</dbReference>
<dbReference type="InterPro" id="IPR016181">
    <property type="entry name" value="Acyl_CoA_acyltransferase"/>
</dbReference>
<sequence length="189" mass="21773">MCIRAAEIEDSITIAEILADGFHSNMGLYNWLYPVVRLGIYEDVKNRLISPTYRYICLVATNTNSLGGEYLLGTVEIAVKSPLFWEAEPHKPYVYISNLAVDRDYRRQGIAKKLLEVCEAKACQWGFREIYLHVLDNNQEARQLYLNLGYRLKQAESSWSWLWFKQPNRLLLCKSLSACSATDNSMSFS</sequence>
<dbReference type="Proteomes" id="UP000238762">
    <property type="component" value="Unassembled WGS sequence"/>
</dbReference>
<dbReference type="Pfam" id="PF00583">
    <property type="entry name" value="Acetyltransf_1"/>
    <property type="match status" value="1"/>
</dbReference>
<dbReference type="PROSITE" id="PS51186">
    <property type="entry name" value="GNAT"/>
    <property type="match status" value="1"/>
</dbReference>
<evidence type="ECO:0000313" key="3">
    <source>
        <dbReference type="Proteomes" id="UP000238762"/>
    </source>
</evidence>
<keyword evidence="3" id="KW-1185">Reference proteome</keyword>
<reference evidence="2 3" key="1">
    <citation type="submission" date="2018-02" db="EMBL/GenBank/DDBJ databases">
        <authorList>
            <person name="Cohen D.B."/>
            <person name="Kent A.D."/>
        </authorList>
    </citation>
    <scope>NUCLEOTIDE SEQUENCE [LARGE SCALE GENOMIC DNA]</scope>
    <source>
        <strain evidence="2 3">CCAP 1448/3</strain>
    </source>
</reference>
<dbReference type="PANTHER" id="PTHR47443:SF3">
    <property type="entry name" value="GCN5-RELATED N-ACETYLTRANSFERASE 4, CHLOROPLASTIC"/>
    <property type="match status" value="1"/>
</dbReference>
<dbReference type="InterPro" id="IPR000182">
    <property type="entry name" value="GNAT_dom"/>
</dbReference>
<dbReference type="EMBL" id="PVWJ01000033">
    <property type="protein sequence ID" value="PSB03416.1"/>
    <property type="molecule type" value="Genomic_DNA"/>
</dbReference>
<comment type="caution">
    <text evidence="2">The sequence shown here is derived from an EMBL/GenBank/DDBJ whole genome shotgun (WGS) entry which is preliminary data.</text>
</comment>
<proteinExistence type="predicted"/>
<dbReference type="CDD" id="cd04301">
    <property type="entry name" value="NAT_SF"/>
    <property type="match status" value="1"/>
</dbReference>